<sequence length="50" mass="5916">MQLDFENVGTYTDPEKFIIGLNLWELSQNLKVISKYLRISILNKNKVFLK</sequence>
<dbReference type="EMBL" id="AFME02000205">
    <property type="protein sequence ID" value="EMG10984.1"/>
    <property type="molecule type" value="Genomic_DNA"/>
</dbReference>
<proteinExistence type="predicted"/>
<dbReference type="BioCyc" id="LINT1001599:G11K9-1994-MONOMER"/>
<comment type="caution">
    <text evidence="1">The sequence shown here is derived from an EMBL/GenBank/DDBJ whole genome shotgun (WGS) entry which is preliminary data.</text>
</comment>
<accession>M3FU67</accession>
<reference evidence="1 2" key="1">
    <citation type="submission" date="2013-02" db="EMBL/GenBank/DDBJ databases">
        <authorList>
            <person name="Harkins D.M."/>
            <person name="Durkin A.S."/>
            <person name="Brinkac L.M."/>
            <person name="Haft D.H."/>
            <person name="Selengut J.D."/>
            <person name="Sanka R."/>
            <person name="DePew J."/>
            <person name="Purushe J."/>
            <person name="Tulsiani S.M."/>
            <person name="Graham G.C."/>
            <person name="Burns M.-A."/>
            <person name="Dohnt M.F."/>
            <person name="Smythe L.D."/>
            <person name="McKay D.B."/>
            <person name="Craig S.B."/>
            <person name="Vinetz J.M."/>
            <person name="Sutton G.G."/>
            <person name="Nierman W.C."/>
            <person name="Fouts D.E."/>
        </authorList>
    </citation>
    <scope>NUCLEOTIDE SEQUENCE [LARGE SCALE GENOMIC DNA]</scope>
    <source>
        <strain evidence="1 2">LT2186</strain>
    </source>
</reference>
<protein>
    <submittedName>
        <fullName evidence="1">Uncharacterized protein</fullName>
    </submittedName>
</protein>
<evidence type="ECO:0000313" key="1">
    <source>
        <dbReference type="EMBL" id="EMG10984.1"/>
    </source>
</evidence>
<evidence type="ECO:0000313" key="2">
    <source>
        <dbReference type="Proteomes" id="UP000011776"/>
    </source>
</evidence>
<dbReference type="Proteomes" id="UP000011776">
    <property type="component" value="Unassembled WGS sequence"/>
</dbReference>
<dbReference type="AlphaFoldDB" id="M3FU67"/>
<gene>
    <name evidence="1" type="ORF">LEP1GSC151_1459</name>
</gene>
<name>M3FU67_LEPIR</name>
<organism evidence="1 2">
    <name type="scientific">Leptospira interrogans serovar Grippotyphosa str. LT2186</name>
    <dbReference type="NCBI Taxonomy" id="1001599"/>
    <lineage>
        <taxon>Bacteria</taxon>
        <taxon>Pseudomonadati</taxon>
        <taxon>Spirochaetota</taxon>
        <taxon>Spirochaetia</taxon>
        <taxon>Leptospirales</taxon>
        <taxon>Leptospiraceae</taxon>
        <taxon>Leptospira</taxon>
    </lineage>
</organism>